<proteinExistence type="predicted"/>
<dbReference type="Proteomes" id="UP001500618">
    <property type="component" value="Unassembled WGS sequence"/>
</dbReference>
<dbReference type="SUPFAM" id="SSF51703">
    <property type="entry name" value="Cobalamin (vitamin B12)-dependent enzymes"/>
    <property type="match status" value="1"/>
</dbReference>
<dbReference type="PANTHER" id="PTHR48101:SF4">
    <property type="entry name" value="METHYLMALONYL-COA MUTASE, MITOCHONDRIAL"/>
    <property type="match status" value="1"/>
</dbReference>
<dbReference type="Pfam" id="PF01642">
    <property type="entry name" value="MM_CoA_mutase"/>
    <property type="match status" value="2"/>
</dbReference>
<dbReference type="InterPro" id="IPR006099">
    <property type="entry name" value="MeMalonylCoA_mutase_a/b_cat"/>
</dbReference>
<dbReference type="EMBL" id="BAAANY010000009">
    <property type="protein sequence ID" value="GAA1680731.1"/>
    <property type="molecule type" value="Genomic_DNA"/>
</dbReference>
<evidence type="ECO:0000313" key="3">
    <source>
        <dbReference type="EMBL" id="GAA1680731.1"/>
    </source>
</evidence>
<comment type="caution">
    <text evidence="3">The sequence shown here is derived from an EMBL/GenBank/DDBJ whole genome shotgun (WGS) entry which is preliminary data.</text>
</comment>
<protein>
    <submittedName>
        <fullName evidence="3">Methylmalonyl-CoA mutase family protein</fullName>
    </submittedName>
</protein>
<evidence type="ECO:0000313" key="4">
    <source>
        <dbReference type="Proteomes" id="UP001500618"/>
    </source>
</evidence>
<dbReference type="InterPro" id="IPR016176">
    <property type="entry name" value="Cbl-dep_enz_cat"/>
</dbReference>
<feature type="domain" description="Methylmalonyl-CoA mutase alpha/beta chain catalytic" evidence="2">
    <location>
        <begin position="133"/>
        <end position="452"/>
    </location>
</feature>
<dbReference type="CDD" id="cd03677">
    <property type="entry name" value="MM_CoA_mutase_beta"/>
    <property type="match status" value="1"/>
</dbReference>
<evidence type="ECO:0000259" key="2">
    <source>
        <dbReference type="Pfam" id="PF01642"/>
    </source>
</evidence>
<dbReference type="Gene3D" id="3.20.20.240">
    <property type="entry name" value="Methylmalonyl-CoA mutase"/>
    <property type="match status" value="1"/>
</dbReference>
<organism evidence="3 4">
    <name type="scientific">Fodinicola feengrottensis</name>
    <dbReference type="NCBI Taxonomy" id="435914"/>
    <lineage>
        <taxon>Bacteria</taxon>
        <taxon>Bacillati</taxon>
        <taxon>Actinomycetota</taxon>
        <taxon>Actinomycetes</taxon>
        <taxon>Mycobacteriales</taxon>
        <taxon>Fodinicola</taxon>
    </lineage>
</organism>
<accession>A0ABP4T1F6</accession>
<evidence type="ECO:0000256" key="1">
    <source>
        <dbReference type="ARBA" id="ARBA00011870"/>
    </source>
</evidence>
<reference evidence="4" key="1">
    <citation type="journal article" date="2019" name="Int. J. Syst. Evol. Microbiol.">
        <title>The Global Catalogue of Microorganisms (GCM) 10K type strain sequencing project: providing services to taxonomists for standard genome sequencing and annotation.</title>
        <authorList>
            <consortium name="The Broad Institute Genomics Platform"/>
            <consortium name="The Broad Institute Genome Sequencing Center for Infectious Disease"/>
            <person name="Wu L."/>
            <person name="Ma J."/>
        </authorList>
    </citation>
    <scope>NUCLEOTIDE SEQUENCE [LARGE SCALE GENOMIC DNA]</scope>
    <source>
        <strain evidence="4">JCM 14718</strain>
    </source>
</reference>
<dbReference type="InterPro" id="IPR024067">
    <property type="entry name" value="Me-malonyl-CoA_mutase_sm_su_N"/>
</dbReference>
<comment type="subunit">
    <text evidence="1">Heterodimer of an alpha and a beta chain.</text>
</comment>
<feature type="domain" description="Methylmalonyl-CoA mutase alpha/beta chain catalytic" evidence="2">
    <location>
        <begin position="51"/>
        <end position="123"/>
    </location>
</feature>
<dbReference type="Gene3D" id="3.40.50.280">
    <property type="entry name" value="Cobalamin-binding domain"/>
    <property type="match status" value="1"/>
</dbReference>
<dbReference type="Gene3D" id="1.10.196.20">
    <property type="match status" value="1"/>
</dbReference>
<name>A0ABP4T1F6_9ACTN</name>
<dbReference type="PANTHER" id="PTHR48101">
    <property type="entry name" value="METHYLMALONYL-COA MUTASE, MITOCHONDRIAL-RELATED"/>
    <property type="match status" value="1"/>
</dbReference>
<keyword evidence="4" id="KW-1185">Reference proteome</keyword>
<gene>
    <name evidence="3" type="ORF">GCM10009765_32400</name>
</gene>
<sequence length="614" mass="65244">MTASEERLALAAEFPAASGEQWRELVAKVVGKSGLRVAEGAPVESALESSTYDGITLRPLYTRADATNEIGLPGLPPYVRDSRPTGAIPTGWDVRQRHADPDPAVTAKAVLADLEHGVTSVWLAVGEGGIQPADLPQALADVLLDLAPIVLDAGEQTTAAAQAMFDLYERRQVPASEVRGSLGADPLGLRARTGRPQSLDPAIALANRSSAEFPQLRAIVADGTPYHEAGGSEAEELGCTLATGVAYLRALTDAGLTVDQACQQLEFRYAATADQFLTIAKLRAARRLWSRVTEVSGASAGVRAQRQHAVTSAAMMTRRDPWVNMLRTTLACFGAGVGGAEAITVLPFDSALGLPDSFARRIARNTQALLMDESHVARVIDPAGGSWYVENLTDELAHAAWKWFQDIEKAGGLDSGIVQERIAATRQRRRDAIAHRRDPITGVSEFPFLAEKPVARTAAPAIDSGGLPRYRYAEDYERLRDRSDAYLDSTGDRPKIFLATLDRVAVHTARATFASNLFQAGGIEPVTPGQLDSASAAAQAFTTSGAKIACICSSDEVYAEHAADTAKALKEAGSVTVLLAGKPKDDYGVDGFVRAGSNAVEILTALLELLEVPA</sequence>
<dbReference type="RefSeq" id="WP_344311096.1">
    <property type="nucleotide sequence ID" value="NZ_BAAANY010000009.1"/>
</dbReference>